<protein>
    <recommendedName>
        <fullName evidence="4">LPS export ABC transporter periplasmic protein LptC</fullName>
    </recommendedName>
</protein>
<dbReference type="EMBL" id="JADHQC010000001">
    <property type="protein sequence ID" value="MBL6811284.1"/>
    <property type="molecule type" value="Genomic_DNA"/>
</dbReference>
<proteinExistence type="predicted"/>
<evidence type="ECO:0000313" key="2">
    <source>
        <dbReference type="EMBL" id="MBL6811284.1"/>
    </source>
</evidence>
<gene>
    <name evidence="2" type="ORF">ISQ63_00185</name>
</gene>
<evidence type="ECO:0000256" key="1">
    <source>
        <dbReference type="SAM" id="Phobius"/>
    </source>
</evidence>
<evidence type="ECO:0000313" key="3">
    <source>
        <dbReference type="Proteomes" id="UP000744438"/>
    </source>
</evidence>
<dbReference type="AlphaFoldDB" id="A0A937HVS2"/>
<accession>A0A937HVS2</accession>
<feature type="transmembrane region" description="Helical" evidence="1">
    <location>
        <begin position="6"/>
        <end position="27"/>
    </location>
</feature>
<keyword evidence="1" id="KW-0472">Membrane</keyword>
<evidence type="ECO:0008006" key="4">
    <source>
        <dbReference type="Google" id="ProtNLM"/>
    </source>
</evidence>
<keyword evidence="1" id="KW-0812">Transmembrane</keyword>
<sequence length="209" mass="23647">MPKSIFVYLVALFFLIGSVLFLSSFFLNSSSSELIKQNNEIIFEAKNISINLGFKNSDFVLKVKSSMVNSLKKEKNLFVYQPKIDISGKNTFLKITSNKGIIAYDKNLVQLENKTEISGKANKKIISGKAGKIDIDLNRRNLSSNELIIFIDEYEISVKEIILNEDEMVFKGNPIYLKDNEGLVTETSLVKLKSNGELIFPSKLNIKNY</sequence>
<name>A0A937HVS2_9GAMM</name>
<keyword evidence="1" id="KW-1133">Transmembrane helix</keyword>
<dbReference type="Proteomes" id="UP000744438">
    <property type="component" value="Unassembled WGS sequence"/>
</dbReference>
<comment type="caution">
    <text evidence="2">The sequence shown here is derived from an EMBL/GenBank/DDBJ whole genome shotgun (WGS) entry which is preliminary data.</text>
</comment>
<reference evidence="2" key="1">
    <citation type="submission" date="2020-10" db="EMBL/GenBank/DDBJ databases">
        <title>Microbiome of the Black Sea water column analyzed by genome centric metagenomics.</title>
        <authorList>
            <person name="Cabello-Yeves P.J."/>
            <person name="Callieri C."/>
            <person name="Picazo A."/>
            <person name="Mehrshad M."/>
            <person name="Haro-Moreno J.M."/>
            <person name="Roda-Garcia J."/>
            <person name="Dzembekova N."/>
            <person name="Slabakova V."/>
            <person name="Slabakova N."/>
            <person name="Moncheva S."/>
            <person name="Rodriguez-Valera F."/>
        </authorList>
    </citation>
    <scope>NUCLEOTIDE SEQUENCE</scope>
    <source>
        <strain evidence="2">BS307-5m-G49</strain>
    </source>
</reference>
<organism evidence="2 3">
    <name type="scientific">SAR86 cluster bacterium</name>
    <dbReference type="NCBI Taxonomy" id="2030880"/>
    <lineage>
        <taxon>Bacteria</taxon>
        <taxon>Pseudomonadati</taxon>
        <taxon>Pseudomonadota</taxon>
        <taxon>Gammaproteobacteria</taxon>
        <taxon>SAR86 cluster</taxon>
    </lineage>
</organism>